<organism evidence="2">
    <name type="scientific">Rhizophora mucronata</name>
    <name type="common">Asiatic mangrove</name>
    <dbReference type="NCBI Taxonomy" id="61149"/>
    <lineage>
        <taxon>Eukaryota</taxon>
        <taxon>Viridiplantae</taxon>
        <taxon>Streptophyta</taxon>
        <taxon>Embryophyta</taxon>
        <taxon>Tracheophyta</taxon>
        <taxon>Spermatophyta</taxon>
        <taxon>Magnoliopsida</taxon>
        <taxon>eudicotyledons</taxon>
        <taxon>Gunneridae</taxon>
        <taxon>Pentapetalae</taxon>
        <taxon>rosids</taxon>
        <taxon>fabids</taxon>
        <taxon>Malpighiales</taxon>
        <taxon>Rhizophoraceae</taxon>
        <taxon>Rhizophora</taxon>
    </lineage>
</organism>
<proteinExistence type="predicted"/>
<dbReference type="InterPro" id="IPR008480">
    <property type="entry name" value="DUF761_pln"/>
</dbReference>
<feature type="region of interest" description="Disordered" evidence="1">
    <location>
        <begin position="44"/>
        <end position="83"/>
    </location>
</feature>
<dbReference type="PANTHER" id="PTHR33098:SF36">
    <property type="entry name" value="HYDROXYPROLINE-RICH GLYCOPROTEIN FAMILY PROTEIN"/>
    <property type="match status" value="1"/>
</dbReference>
<evidence type="ECO:0000256" key="1">
    <source>
        <dbReference type="SAM" id="MobiDB-lite"/>
    </source>
</evidence>
<accession>A0A2P2P4Q4</accession>
<feature type="compositionally biased region" description="Polar residues" evidence="1">
    <location>
        <begin position="1"/>
        <end position="10"/>
    </location>
</feature>
<evidence type="ECO:0000313" key="2">
    <source>
        <dbReference type="EMBL" id="MBX49669.1"/>
    </source>
</evidence>
<sequence>MEENVNSGNASPFIPIPPPPPLPPFRMQPWKFLLDGDYVRVASFNSSRSGSPDLESLEDPSDKESSSPMAAAVDGGGGSDIVTRPLFCPSPDVNTKADNFIARFRAGLKMEKVNSVKGRSNLGP</sequence>
<dbReference type="PANTHER" id="PTHR33098">
    <property type="entry name" value="COTTON FIBER (DUF761)"/>
    <property type="match status" value="1"/>
</dbReference>
<protein>
    <submittedName>
        <fullName evidence="2">Uncharacterized protein</fullName>
    </submittedName>
</protein>
<name>A0A2P2P4Q4_RHIMU</name>
<reference evidence="2" key="1">
    <citation type="submission" date="2018-02" db="EMBL/GenBank/DDBJ databases">
        <title>Rhizophora mucronata_Transcriptome.</title>
        <authorList>
            <person name="Meera S.P."/>
            <person name="Sreeshan A."/>
            <person name="Augustine A."/>
        </authorList>
    </citation>
    <scope>NUCLEOTIDE SEQUENCE</scope>
    <source>
        <tissue evidence="2">Leaf</tissue>
    </source>
</reference>
<dbReference type="EMBL" id="GGEC01069185">
    <property type="protein sequence ID" value="MBX49669.1"/>
    <property type="molecule type" value="Transcribed_RNA"/>
</dbReference>
<feature type="region of interest" description="Disordered" evidence="1">
    <location>
        <begin position="1"/>
        <end position="21"/>
    </location>
</feature>
<dbReference type="AlphaFoldDB" id="A0A2P2P4Q4"/>
<dbReference type="Pfam" id="PF05553">
    <property type="entry name" value="DUF761"/>
    <property type="match status" value="1"/>
</dbReference>